<reference evidence="1 2" key="1">
    <citation type="submission" date="2016-10" db="EMBL/GenBank/DDBJ databases">
        <authorList>
            <person name="de Groot N.N."/>
        </authorList>
    </citation>
    <scope>NUCLEOTIDE SEQUENCE [LARGE SCALE GENOMIC DNA]</scope>
    <source>
        <strain evidence="1 2">DSM 25186</strain>
    </source>
</reference>
<name>A0A1G8XCH2_9BACT</name>
<evidence type="ECO:0000313" key="2">
    <source>
        <dbReference type="Proteomes" id="UP000198510"/>
    </source>
</evidence>
<dbReference type="RefSeq" id="WP_089678217.1">
    <property type="nucleotide sequence ID" value="NZ_FNFO01000001.1"/>
</dbReference>
<dbReference type="EMBL" id="FNFO01000001">
    <property type="protein sequence ID" value="SDJ87470.1"/>
    <property type="molecule type" value="Genomic_DNA"/>
</dbReference>
<dbReference type="Proteomes" id="UP000198510">
    <property type="component" value="Unassembled WGS sequence"/>
</dbReference>
<keyword evidence="2" id="KW-1185">Reference proteome</keyword>
<accession>A0A1G8XCH2</accession>
<proteinExistence type="predicted"/>
<dbReference type="AlphaFoldDB" id="A0A1G8XCH2"/>
<organism evidence="1 2">
    <name type="scientific">Catalinimonas alkaloidigena</name>
    <dbReference type="NCBI Taxonomy" id="1075417"/>
    <lineage>
        <taxon>Bacteria</taxon>
        <taxon>Pseudomonadati</taxon>
        <taxon>Bacteroidota</taxon>
        <taxon>Cytophagia</taxon>
        <taxon>Cytophagales</taxon>
        <taxon>Catalimonadaceae</taxon>
        <taxon>Catalinimonas</taxon>
    </lineage>
</organism>
<dbReference type="InterPro" id="IPR029039">
    <property type="entry name" value="Flavoprotein-like_sf"/>
</dbReference>
<dbReference type="SUPFAM" id="SSF52218">
    <property type="entry name" value="Flavoproteins"/>
    <property type="match status" value="1"/>
</dbReference>
<dbReference type="OrthoDB" id="8853249at2"/>
<gene>
    <name evidence="1" type="ORF">SAMN05421823_101311</name>
</gene>
<dbReference type="STRING" id="1075417.SAMN05421823_101311"/>
<evidence type="ECO:0008006" key="3">
    <source>
        <dbReference type="Google" id="ProtNLM"/>
    </source>
</evidence>
<protein>
    <recommendedName>
        <fullName evidence="3">NADPH-dependent FMN reductase</fullName>
    </recommendedName>
</protein>
<sequence>MRALLIDCTLAQPASSETEHLMAHAKEAFRHRGLAMRSVRLADYTALPGKSQAFLQYLRQSEILLLGVSPQHDSYLHDLQRALDRLQQHSQRQQRNPFAGKVAGGMLMNATPLGPEIIQEVMARLTLLGCTATSVNDLLLADGFPAEALSPRPHPDRYPEIDYLVSNLIYFAGLMRPEPVLVRRG</sequence>
<evidence type="ECO:0000313" key="1">
    <source>
        <dbReference type="EMBL" id="SDJ87470.1"/>
    </source>
</evidence>